<sequence>MLRILCVLAIIVHVFGDVPTANESAELLENLTRIRENVRPQASDMMLLNYSKEMENVAEECVSRCKDEYPFYEDYPQYNETGFILVTSNHSPEFTEAFINVGRQASLYKYIKNICIGDCFSYKQAVWATSTKVGCAKKFCNDKNLGIVICAFNNANNHQTGRPYFWAPNCTRCPKDYRCVRNQCAPPLIQPQNDTTTAIPATTSTTLSSIPTSSSTTPQQNVTTTSSAATTSTTLPTTSSASISSTAQVNVSSVSSTQQQQKIVTTTSASTTIVPFAILLVAMLLVQYFV</sequence>
<dbReference type="InterPro" id="IPR014044">
    <property type="entry name" value="CAP_dom"/>
</dbReference>
<reference evidence="5" key="1">
    <citation type="submission" date="2019-11" db="UniProtKB">
        <authorList>
            <consortium name="WormBaseParasite"/>
        </authorList>
    </citation>
    <scope>IDENTIFICATION</scope>
</reference>
<evidence type="ECO:0000256" key="1">
    <source>
        <dbReference type="SAM" id="MobiDB-lite"/>
    </source>
</evidence>
<dbReference type="SUPFAM" id="SSF55797">
    <property type="entry name" value="PR-1-like"/>
    <property type="match status" value="1"/>
</dbReference>
<evidence type="ECO:0000256" key="2">
    <source>
        <dbReference type="SAM" id="Phobius"/>
    </source>
</evidence>
<dbReference type="Pfam" id="PF00188">
    <property type="entry name" value="CAP"/>
    <property type="match status" value="1"/>
</dbReference>
<accession>A0A5K3F0U3</accession>
<feature type="transmembrane region" description="Helical" evidence="2">
    <location>
        <begin position="269"/>
        <end position="289"/>
    </location>
</feature>
<proteinExistence type="predicted"/>
<organism evidence="5">
    <name type="scientific">Mesocestoides corti</name>
    <name type="common">Flatworm</name>
    <dbReference type="NCBI Taxonomy" id="53468"/>
    <lineage>
        <taxon>Eukaryota</taxon>
        <taxon>Metazoa</taxon>
        <taxon>Spiralia</taxon>
        <taxon>Lophotrochozoa</taxon>
        <taxon>Platyhelminthes</taxon>
        <taxon>Cestoda</taxon>
        <taxon>Eucestoda</taxon>
        <taxon>Cyclophyllidea</taxon>
        <taxon>Mesocestoididae</taxon>
        <taxon>Mesocestoides</taxon>
    </lineage>
</organism>
<feature type="region of interest" description="Disordered" evidence="1">
    <location>
        <begin position="205"/>
        <end position="239"/>
    </location>
</feature>
<keyword evidence="3" id="KW-0732">Signal</keyword>
<keyword evidence="2" id="KW-1133">Transmembrane helix</keyword>
<dbReference type="SMART" id="SM00198">
    <property type="entry name" value="SCP"/>
    <property type="match status" value="1"/>
</dbReference>
<name>A0A5K3F0U3_MESCO</name>
<dbReference type="InterPro" id="IPR035940">
    <property type="entry name" value="CAP_sf"/>
</dbReference>
<keyword evidence="2" id="KW-0472">Membrane</keyword>
<feature type="chain" id="PRO_5024359037" evidence="3">
    <location>
        <begin position="17"/>
        <end position="290"/>
    </location>
</feature>
<dbReference type="WBParaSite" id="MCU_004656-RB">
    <property type="protein sequence ID" value="MCU_004656-RB"/>
    <property type="gene ID" value="MCU_004656"/>
</dbReference>
<dbReference type="CDD" id="cd05380">
    <property type="entry name" value="CAP_euk"/>
    <property type="match status" value="1"/>
</dbReference>
<keyword evidence="2" id="KW-0812">Transmembrane</keyword>
<evidence type="ECO:0000256" key="3">
    <source>
        <dbReference type="SAM" id="SignalP"/>
    </source>
</evidence>
<dbReference type="AlphaFoldDB" id="A0A5K3F0U3"/>
<feature type="domain" description="SCP" evidence="4">
    <location>
        <begin position="22"/>
        <end position="160"/>
    </location>
</feature>
<protein>
    <submittedName>
        <fullName evidence="5">SCP domain-containing protein</fullName>
    </submittedName>
</protein>
<dbReference type="Gene3D" id="3.40.33.10">
    <property type="entry name" value="CAP"/>
    <property type="match status" value="1"/>
</dbReference>
<evidence type="ECO:0000259" key="4">
    <source>
        <dbReference type="SMART" id="SM00198"/>
    </source>
</evidence>
<feature type="signal peptide" evidence="3">
    <location>
        <begin position="1"/>
        <end position="16"/>
    </location>
</feature>
<evidence type="ECO:0000313" key="5">
    <source>
        <dbReference type="WBParaSite" id="MCU_004656-RB"/>
    </source>
</evidence>